<organism evidence="3 4">
    <name type="scientific">Nocardioides psychrotolerans</name>
    <dbReference type="NCBI Taxonomy" id="1005945"/>
    <lineage>
        <taxon>Bacteria</taxon>
        <taxon>Bacillati</taxon>
        <taxon>Actinomycetota</taxon>
        <taxon>Actinomycetes</taxon>
        <taxon>Propionibacteriales</taxon>
        <taxon>Nocardioidaceae</taxon>
        <taxon>Nocardioides</taxon>
    </lineage>
</organism>
<reference evidence="3 4" key="1">
    <citation type="submission" date="2016-10" db="EMBL/GenBank/DDBJ databases">
        <authorList>
            <person name="de Groot N.N."/>
        </authorList>
    </citation>
    <scope>NUCLEOTIDE SEQUENCE [LARGE SCALE GENOMIC DNA]</scope>
    <source>
        <strain evidence="3 4">CGMCC 1.11156</strain>
    </source>
</reference>
<keyword evidence="4" id="KW-1185">Reference proteome</keyword>
<feature type="region of interest" description="Disordered" evidence="1">
    <location>
        <begin position="79"/>
        <end position="108"/>
    </location>
</feature>
<evidence type="ECO:0000256" key="2">
    <source>
        <dbReference type="SAM" id="Phobius"/>
    </source>
</evidence>
<gene>
    <name evidence="3" type="ORF">SAMN05216561_108163</name>
</gene>
<keyword evidence="2" id="KW-0812">Transmembrane</keyword>
<dbReference type="Proteomes" id="UP000198649">
    <property type="component" value="Unassembled WGS sequence"/>
</dbReference>
<keyword evidence="2" id="KW-0472">Membrane</keyword>
<dbReference type="AlphaFoldDB" id="A0A1I3I8U4"/>
<dbReference type="STRING" id="1005945.SAMN05216561_108163"/>
<sequence>MDPEVGAAPTQPDRPFNLRPSRRPTLVRVLLALLLGGGMLVVLNAPVWFFMHASASRWQDDREVVVSVAEDTRCRVGPPPGEPTTCTGAWSGGDGDVSNRYGGPPPVPGERVEAREVGDDLALTGYHPVLLGWALVAPYLAVVGAGGAAVAVAGLRVLDPRWWSLRTDLPSA</sequence>
<name>A0A1I3I8U4_9ACTN</name>
<evidence type="ECO:0000256" key="1">
    <source>
        <dbReference type="SAM" id="MobiDB-lite"/>
    </source>
</evidence>
<protein>
    <submittedName>
        <fullName evidence="3">Uncharacterized protein</fullName>
    </submittedName>
</protein>
<dbReference type="EMBL" id="FOQG01000008">
    <property type="protein sequence ID" value="SFI44280.1"/>
    <property type="molecule type" value="Genomic_DNA"/>
</dbReference>
<evidence type="ECO:0000313" key="3">
    <source>
        <dbReference type="EMBL" id="SFI44280.1"/>
    </source>
</evidence>
<keyword evidence="2" id="KW-1133">Transmembrane helix</keyword>
<feature type="transmembrane region" description="Helical" evidence="2">
    <location>
        <begin position="29"/>
        <end position="51"/>
    </location>
</feature>
<feature type="transmembrane region" description="Helical" evidence="2">
    <location>
        <begin position="130"/>
        <end position="158"/>
    </location>
</feature>
<evidence type="ECO:0000313" key="4">
    <source>
        <dbReference type="Proteomes" id="UP000198649"/>
    </source>
</evidence>
<proteinExistence type="predicted"/>
<accession>A0A1I3I8U4</accession>